<dbReference type="Gene3D" id="3.30.505.10">
    <property type="entry name" value="SH2 domain"/>
    <property type="match status" value="2"/>
</dbReference>
<dbReference type="Gene3D" id="3.30.420.140">
    <property type="entry name" value="YqgF/RNase H-like domain"/>
    <property type="match status" value="1"/>
</dbReference>
<comment type="function">
    <text evidence="10">Plays a role in maintenance of chromatin structure during RNA polymerase II transcription elongation thereby repressing transcription initiation from cryptic promoters. Mediates the reassembly of nucleosomes onto the promoters of at least a selected set of genes during repression; the nucleosome reassembly is essential for transcriptional repression.</text>
</comment>
<dbReference type="EMBL" id="ML220124">
    <property type="protein sequence ID" value="TGZ80510.1"/>
    <property type="molecule type" value="Genomic_DNA"/>
</dbReference>
<proteinExistence type="inferred from homology"/>
<dbReference type="Pfam" id="PF14633">
    <property type="entry name" value="SH2_2"/>
    <property type="match status" value="1"/>
</dbReference>
<evidence type="ECO:0000256" key="5">
    <source>
        <dbReference type="ARBA" id="ARBA00022454"/>
    </source>
</evidence>
<comment type="similarity">
    <text evidence="3 10">Belongs to the SPT6 family.</text>
</comment>
<dbReference type="FunFam" id="1.10.10.2740:FF:000002">
    <property type="entry name" value="Transcription elongation factor Spt6"/>
    <property type="match status" value="1"/>
</dbReference>
<keyword evidence="16" id="KW-1185">Reference proteome</keyword>
<dbReference type="InterPro" id="IPR037027">
    <property type="entry name" value="YqgF/RNaseH-like_dom_sf"/>
</dbReference>
<evidence type="ECO:0000259" key="13">
    <source>
        <dbReference type="PROSITE" id="PS50001"/>
    </source>
</evidence>
<evidence type="ECO:0000259" key="14">
    <source>
        <dbReference type="PROSITE" id="PS50126"/>
    </source>
</evidence>
<dbReference type="InterPro" id="IPR028088">
    <property type="entry name" value="Spt6_HTH_DNA-bd_dom"/>
</dbReference>
<evidence type="ECO:0000256" key="8">
    <source>
        <dbReference type="ARBA" id="ARBA00023242"/>
    </source>
</evidence>
<dbReference type="Pfam" id="PF14632">
    <property type="entry name" value="SPT6_acidic"/>
    <property type="match status" value="1"/>
</dbReference>
<keyword evidence="15" id="KW-0251">Elongation factor</keyword>
<dbReference type="InterPro" id="IPR000980">
    <property type="entry name" value="SH2"/>
</dbReference>
<dbReference type="GO" id="GO:0003677">
    <property type="term" value="F:DNA binding"/>
    <property type="evidence" value="ECO:0007669"/>
    <property type="project" value="InterPro"/>
</dbReference>
<dbReference type="InterPro" id="IPR017072">
    <property type="entry name" value="TF_Spt6"/>
</dbReference>
<accession>A0A4S2MVA1</accession>
<dbReference type="STRING" id="341454.A0A4S2MVA1"/>
<dbReference type="InterPro" id="IPR032706">
    <property type="entry name" value="Spt6_HHH"/>
</dbReference>
<keyword evidence="5" id="KW-0158">Chromosome</keyword>
<evidence type="ECO:0000256" key="7">
    <source>
        <dbReference type="ARBA" id="ARBA00023163"/>
    </source>
</evidence>
<dbReference type="PROSITE" id="PS50126">
    <property type="entry name" value="S1"/>
    <property type="match status" value="1"/>
</dbReference>
<evidence type="ECO:0000256" key="9">
    <source>
        <dbReference type="ARBA" id="ARBA00093389"/>
    </source>
</evidence>
<evidence type="ECO:0000256" key="12">
    <source>
        <dbReference type="SAM" id="MobiDB-lite"/>
    </source>
</evidence>
<comment type="function">
    <text evidence="9">Histone H3-H4 chaperone that plays a role in maintenance of chromatin structure during RNA polymerase II transcription elongation thereby repressing transcription initiation from cryptic promoters. Mediates the reassembly of nucleosomes onto the promoters of at least a selected set of genes during repression; the nucleosome reassembly is essential for transcriptional repression. Essential for viability.</text>
</comment>
<dbReference type="InterPro" id="IPR028231">
    <property type="entry name" value="Spt6_YqgF"/>
</dbReference>
<dbReference type="InterPro" id="IPR035019">
    <property type="entry name" value="Spt6_SH2_N"/>
</dbReference>
<dbReference type="CDD" id="cd09918">
    <property type="entry name" value="SH2_Nterm_SPT6_like"/>
    <property type="match status" value="1"/>
</dbReference>
<protein>
    <recommendedName>
        <fullName evidence="4 10">Transcription elongation factor Spt6</fullName>
    </recommendedName>
</protein>
<dbReference type="InterPro" id="IPR012340">
    <property type="entry name" value="NA-bd_OB-fold"/>
</dbReference>
<feature type="compositionally biased region" description="Acidic residues" evidence="12">
    <location>
        <begin position="73"/>
        <end position="89"/>
    </location>
</feature>
<dbReference type="Gene3D" id="1.10.10.650">
    <property type="entry name" value="RuvA domain 2-like"/>
    <property type="match status" value="1"/>
</dbReference>
<dbReference type="FunFam" id="3.30.505.10:FF:000056">
    <property type="entry name" value="Transcription elongation factor Spt6"/>
    <property type="match status" value="1"/>
</dbReference>
<dbReference type="PANTHER" id="PTHR10145:SF6">
    <property type="entry name" value="TRANSCRIPTION ELONGATION FACTOR SPT6"/>
    <property type="match status" value="1"/>
</dbReference>
<feature type="compositionally biased region" description="Acidic residues" evidence="12">
    <location>
        <begin position="98"/>
        <end position="111"/>
    </location>
</feature>
<keyword evidence="7 10" id="KW-0804">Transcription</keyword>
<feature type="domain" description="SH2" evidence="13">
    <location>
        <begin position="1146"/>
        <end position="1245"/>
    </location>
</feature>
<evidence type="ECO:0000313" key="16">
    <source>
        <dbReference type="Proteomes" id="UP000298138"/>
    </source>
</evidence>
<dbReference type="GO" id="GO:0034728">
    <property type="term" value="P:nucleosome organization"/>
    <property type="evidence" value="ECO:0007669"/>
    <property type="project" value="TreeGrafter"/>
</dbReference>
<reference evidence="15 16" key="1">
    <citation type="submission" date="2019-04" db="EMBL/GenBank/DDBJ databases">
        <title>Comparative genomics and transcriptomics to analyze fruiting body development in filamentous ascomycetes.</title>
        <authorList>
            <consortium name="DOE Joint Genome Institute"/>
            <person name="Lutkenhaus R."/>
            <person name="Traeger S."/>
            <person name="Breuer J."/>
            <person name="Kuo A."/>
            <person name="Lipzen A."/>
            <person name="Pangilinan J."/>
            <person name="Dilworth D."/>
            <person name="Sandor L."/>
            <person name="Poggeler S."/>
            <person name="Barry K."/>
            <person name="Grigoriev I.V."/>
            <person name="Nowrousian M."/>
        </authorList>
    </citation>
    <scope>NUCLEOTIDE SEQUENCE [LARGE SCALE GENOMIC DNA]</scope>
    <source>
        <strain evidence="15 16">CBS 389.68</strain>
    </source>
</reference>
<name>A0A4S2MVA1_9PEZI</name>
<dbReference type="Gene3D" id="1.10.3500.10">
    <property type="entry name" value="Tex N-terminal region-like"/>
    <property type="match status" value="1"/>
</dbReference>
<dbReference type="InterPro" id="IPR023323">
    <property type="entry name" value="Tex-like_dom_sf"/>
</dbReference>
<dbReference type="GO" id="GO:0031491">
    <property type="term" value="F:nucleosome binding"/>
    <property type="evidence" value="ECO:0007669"/>
    <property type="project" value="TreeGrafter"/>
</dbReference>
<keyword evidence="15" id="KW-0648">Protein biosynthesis</keyword>
<organism evidence="15 16">
    <name type="scientific">Ascodesmis nigricans</name>
    <dbReference type="NCBI Taxonomy" id="341454"/>
    <lineage>
        <taxon>Eukaryota</taxon>
        <taxon>Fungi</taxon>
        <taxon>Dikarya</taxon>
        <taxon>Ascomycota</taxon>
        <taxon>Pezizomycotina</taxon>
        <taxon>Pezizomycetes</taxon>
        <taxon>Pezizales</taxon>
        <taxon>Ascodesmidaceae</taxon>
        <taxon>Ascodesmis</taxon>
    </lineage>
</organism>
<evidence type="ECO:0000313" key="15">
    <source>
        <dbReference type="EMBL" id="TGZ80510.1"/>
    </source>
</evidence>
<dbReference type="GO" id="GO:0008023">
    <property type="term" value="C:transcription elongation factor complex"/>
    <property type="evidence" value="ECO:0007669"/>
    <property type="project" value="TreeGrafter"/>
</dbReference>
<dbReference type="SUPFAM" id="SSF158832">
    <property type="entry name" value="Tex N-terminal region-like"/>
    <property type="match status" value="1"/>
</dbReference>
<dbReference type="InterPro" id="IPR010994">
    <property type="entry name" value="RuvA_2-like"/>
</dbReference>
<dbReference type="SUPFAM" id="SSF50249">
    <property type="entry name" value="Nucleic acid-binding proteins"/>
    <property type="match status" value="1"/>
</dbReference>
<dbReference type="GO" id="GO:0042393">
    <property type="term" value="F:histone binding"/>
    <property type="evidence" value="ECO:0007669"/>
    <property type="project" value="TreeGrafter"/>
</dbReference>
<dbReference type="PIRSF" id="PIRSF036947">
    <property type="entry name" value="Spt6"/>
    <property type="match status" value="1"/>
</dbReference>
<dbReference type="InParanoid" id="A0A4S2MVA1"/>
<evidence type="ECO:0000256" key="11">
    <source>
        <dbReference type="PROSITE-ProRule" id="PRU00191"/>
    </source>
</evidence>
<evidence type="ECO:0000256" key="3">
    <source>
        <dbReference type="ARBA" id="ARBA00009253"/>
    </source>
</evidence>
<dbReference type="Gene3D" id="1.10.10.2740">
    <property type="entry name" value="Spt6, Death-like domain"/>
    <property type="match status" value="1"/>
</dbReference>
<dbReference type="Pfam" id="PF14639">
    <property type="entry name" value="YqgF"/>
    <property type="match status" value="1"/>
</dbReference>
<dbReference type="Pfam" id="PF14635">
    <property type="entry name" value="HHH_7"/>
    <property type="match status" value="1"/>
</dbReference>
<comment type="subcellular location">
    <subcellularLocation>
        <location evidence="2">Chromosome</location>
    </subcellularLocation>
    <subcellularLocation>
        <location evidence="1 10">Nucleus</location>
    </subcellularLocation>
</comment>
<gene>
    <name evidence="15" type="ORF">EX30DRAFT_52566</name>
</gene>
<sequence>MGVDDGSSRKRRKRRRSQREEEEDDDNLDDEDLDLVMENTGEGSRSTQSKFKRLKQRGRDDGRPGRRSRDLEDIFSDDEADGAMEDDEDRGDRRRDEMEDFIENDYSDEEGGQAGSDDEMRIRGARRVRDNRNVDFQGLGLSENALADMQDIFALDDYEDDLVLADETEQMEEQTRELQLKDVFEPSELAERLLTDEDQEIRQRDIPERLQLIRKPFKGLELSPEEVTEEVNFVSGRMYPRMNFKRDLKEPFTAACRKVLHYINVDNYEVPFIYQQRRDYLIYTEKVPRSSNETGELGYTLRSEKMLAEKELWQILDLDTTFRAFIEKRNNFKRVYQSLKDMGIDEDPIVESQLAKADAVEQIQDLHDYVHFRYAAQLRDVQLMKSNSTRAHRRPGGGRSIFEKIRDGRIYSLVRAFGITAEQYATNVSVGRKREFAEDPDVLPEILAEQYVDPPECSTGNTALDAAKAMLAQEIFHHPAVRNAMRLQWFVNCVIHVNPTEKGVKQIDDQHQYYEFKYLRNQTAQHFAEHPELFLKMCKAEQDGLIEMVIEIQDYKRFLSSMHEFIISDNYSENADAWNRERKQVVDIAMDNFAKMFKKSVKDEVKSLCESEIQKAINYNFTQKLDQAPYKPKGLTLGEIPRVFAVSNGHGVRGKDAIVGVFMDEDGRVTDHIKVDSLREEQDKDYLAEQIRRRRPDVIGIAGFSVQTHYLCNDLRKLVADKDLTVTDDDDERSPIEVVYVNDEVARLYQNSERAKTDHPDFPPLARYCAALGRYLQNPLLEYVALGKDITSISFHPVQTLLDQDKVKKALETALVDIVNLVGIDINDAVKKPYIANLLPYICGLGPRKASGILKTIGINGGKVTNRQELLGIAEDGARDITPAMGVKVFENCASYIIIQHDPRDIYSDFFDGTRVHPEEYDLGRKMAADALDYDEEDINDAISRRGKGAVVNDLVKGRLERLHDLILEEYAEELERNFKQKKRAILESIRGELMTPYEELRARFMRLTPEEIFTMLTGETAETLRERMVVPVNIRRVNDRSIQARLDCGIEGNIPAEEMPMVAINARPSYYYHIGQTVQARIETLDTQGFYCELSLREEKINQPRRRILDLPQEEWDEVREERDKARLAVKNQEETRTARVIKHPLFKPFNSRQAEEFLSGQSRGDAVIRPSSNGPDHIAVTWKVADGIYQHLDVLELDKANEFTIGRVLRVSGKFNYSDLDELIVNHVKAMAKKVDELVHNPKFQSGSKEDAMKWLEKYCEANPKRSSYAFCLDPKQPGYFVLLFKAGKNARMGCWYVKVVPGAFQLKGTTYPDVITLCNGFKTMHTHMTQRAQTQGGGRPRI</sequence>
<feature type="region of interest" description="Disordered" evidence="12">
    <location>
        <begin position="1"/>
        <end position="118"/>
    </location>
</feature>
<dbReference type="GO" id="GO:0003746">
    <property type="term" value="F:translation elongation factor activity"/>
    <property type="evidence" value="ECO:0007669"/>
    <property type="project" value="UniProtKB-KW"/>
</dbReference>
<dbReference type="InterPro" id="IPR012337">
    <property type="entry name" value="RNaseH-like_sf"/>
</dbReference>
<dbReference type="InterPro" id="IPR042066">
    <property type="entry name" value="Spt6_death-like"/>
</dbReference>
<dbReference type="FunFam" id="3.30.505.10:FF:000065">
    <property type="entry name" value="Transcription elongation factor SPT6"/>
    <property type="match status" value="1"/>
</dbReference>
<dbReference type="FunCoup" id="A0A4S2MVA1">
    <property type="interactions" value="1202"/>
</dbReference>
<dbReference type="OrthoDB" id="995477at2759"/>
<dbReference type="InterPro" id="IPR028083">
    <property type="entry name" value="Spt6_acidic_N_dom"/>
</dbReference>
<evidence type="ECO:0000256" key="2">
    <source>
        <dbReference type="ARBA" id="ARBA00004286"/>
    </source>
</evidence>
<dbReference type="InterPro" id="IPR023319">
    <property type="entry name" value="Tex-like_HTH_dom_sf"/>
</dbReference>
<dbReference type="GO" id="GO:0140673">
    <property type="term" value="P:transcription elongation-coupled chromatin remodeling"/>
    <property type="evidence" value="ECO:0007669"/>
    <property type="project" value="InterPro"/>
</dbReference>
<feature type="compositionally biased region" description="Acidic residues" evidence="12">
    <location>
        <begin position="20"/>
        <end position="35"/>
    </location>
</feature>
<dbReference type="InterPro" id="IPR055179">
    <property type="entry name" value="Tex-like_central_region"/>
</dbReference>
<dbReference type="InterPro" id="IPR035420">
    <property type="entry name" value="Spt6_SH2"/>
</dbReference>
<dbReference type="PANTHER" id="PTHR10145">
    <property type="entry name" value="TRANSCRIPTION ELONGATION FACTOR SPT6"/>
    <property type="match status" value="1"/>
</dbReference>
<evidence type="ECO:0000256" key="4">
    <source>
        <dbReference type="ARBA" id="ARBA00020248"/>
    </source>
</evidence>
<dbReference type="InterPro" id="IPR035018">
    <property type="entry name" value="Spt6_SH2_C"/>
</dbReference>
<dbReference type="CDD" id="cd09928">
    <property type="entry name" value="SH2_Cterm_SPT6_like"/>
    <property type="match status" value="1"/>
</dbReference>
<dbReference type="Pfam" id="PF14641">
    <property type="entry name" value="HTH_44"/>
    <property type="match status" value="1"/>
</dbReference>
<dbReference type="GO" id="GO:0005694">
    <property type="term" value="C:chromosome"/>
    <property type="evidence" value="ECO:0007669"/>
    <property type="project" value="UniProtKB-SubCell"/>
</dbReference>
<evidence type="ECO:0000256" key="10">
    <source>
        <dbReference type="PIRNR" id="PIRNR036947"/>
    </source>
</evidence>
<dbReference type="Gene3D" id="1.10.150.850">
    <property type="entry name" value="Spt6, helix-hairpin-helix domain"/>
    <property type="match status" value="1"/>
</dbReference>
<dbReference type="Pfam" id="PF22706">
    <property type="entry name" value="Tex_central_region"/>
    <property type="match status" value="1"/>
</dbReference>
<feature type="compositionally biased region" description="Basic and acidic residues" evidence="12">
    <location>
        <begin position="57"/>
        <end position="72"/>
    </location>
</feature>
<dbReference type="InterPro" id="IPR036860">
    <property type="entry name" value="SH2_dom_sf"/>
</dbReference>
<dbReference type="PROSITE" id="PS50001">
    <property type="entry name" value="SH2"/>
    <property type="match status" value="1"/>
</dbReference>
<dbReference type="InterPro" id="IPR049540">
    <property type="entry name" value="Spt6-like_S1"/>
</dbReference>
<dbReference type="SUPFAM" id="SSF53098">
    <property type="entry name" value="Ribonuclease H-like"/>
    <property type="match status" value="1"/>
</dbReference>
<dbReference type="Gene3D" id="2.40.50.140">
    <property type="entry name" value="Nucleic acid-binding proteins"/>
    <property type="match status" value="1"/>
</dbReference>
<dbReference type="SUPFAM" id="SSF47781">
    <property type="entry name" value="RuvA domain 2-like"/>
    <property type="match status" value="1"/>
</dbReference>
<dbReference type="SUPFAM" id="SSF55550">
    <property type="entry name" value="SH2 domain"/>
    <property type="match status" value="1"/>
</dbReference>
<evidence type="ECO:0000256" key="6">
    <source>
        <dbReference type="ARBA" id="ARBA00022999"/>
    </source>
</evidence>
<dbReference type="Proteomes" id="UP000298138">
    <property type="component" value="Unassembled WGS sequence"/>
</dbReference>
<dbReference type="Pfam" id="PF21710">
    <property type="entry name" value="Spt6_S1"/>
    <property type="match status" value="1"/>
</dbReference>
<evidence type="ECO:0000256" key="1">
    <source>
        <dbReference type="ARBA" id="ARBA00004123"/>
    </source>
</evidence>
<keyword evidence="8 10" id="KW-0539">Nucleus</keyword>
<feature type="domain" description="S1 motif" evidence="14">
    <location>
        <begin position="1028"/>
        <end position="1098"/>
    </location>
</feature>
<dbReference type="InterPro" id="IPR003029">
    <property type="entry name" value="S1_domain"/>
</dbReference>
<keyword evidence="6 11" id="KW-0727">SH2 domain</keyword>